<dbReference type="RefSeq" id="WP_390222169.1">
    <property type="nucleotide sequence ID" value="NZ_JBHTAA010000001.1"/>
</dbReference>
<evidence type="ECO:0008006" key="3">
    <source>
        <dbReference type="Google" id="ProtNLM"/>
    </source>
</evidence>
<name>A0ABD5ZC91_9EURY</name>
<dbReference type="EMBL" id="JBHTAA010000001">
    <property type="protein sequence ID" value="MFC7202882.1"/>
    <property type="molecule type" value="Genomic_DNA"/>
</dbReference>
<proteinExistence type="predicted"/>
<accession>A0ABD5ZC91</accession>
<gene>
    <name evidence="1" type="ORF">ACFQJC_05095</name>
</gene>
<reference evidence="1 2" key="1">
    <citation type="journal article" date="2019" name="Int. J. Syst. Evol. Microbiol.">
        <title>The Global Catalogue of Microorganisms (GCM) 10K type strain sequencing project: providing services to taxonomists for standard genome sequencing and annotation.</title>
        <authorList>
            <consortium name="The Broad Institute Genomics Platform"/>
            <consortium name="The Broad Institute Genome Sequencing Center for Infectious Disease"/>
            <person name="Wu L."/>
            <person name="Ma J."/>
        </authorList>
    </citation>
    <scope>NUCLEOTIDE SEQUENCE [LARGE SCALE GENOMIC DNA]</scope>
    <source>
        <strain evidence="1 2">DSM 29988</strain>
    </source>
</reference>
<sequence length="51" mass="5835">MGRGNRTRTFITCRGCDDRVIVIDQHALPPRHCGACRIRRQHGRFIGGDEE</sequence>
<keyword evidence="2" id="KW-1185">Reference proteome</keyword>
<comment type="caution">
    <text evidence="1">The sequence shown here is derived from an EMBL/GenBank/DDBJ whole genome shotgun (WGS) entry which is preliminary data.</text>
</comment>
<evidence type="ECO:0000313" key="2">
    <source>
        <dbReference type="Proteomes" id="UP001596481"/>
    </source>
</evidence>
<evidence type="ECO:0000313" key="1">
    <source>
        <dbReference type="EMBL" id="MFC7202882.1"/>
    </source>
</evidence>
<organism evidence="1 2">
    <name type="scientific">Haloferax namakaokahaiae</name>
    <dbReference type="NCBI Taxonomy" id="1748331"/>
    <lineage>
        <taxon>Archaea</taxon>
        <taxon>Methanobacteriati</taxon>
        <taxon>Methanobacteriota</taxon>
        <taxon>Stenosarchaea group</taxon>
        <taxon>Halobacteria</taxon>
        <taxon>Halobacteriales</taxon>
        <taxon>Haloferacaceae</taxon>
        <taxon>Haloferax</taxon>
    </lineage>
</organism>
<protein>
    <recommendedName>
        <fullName evidence="3">30S ribosomal protein S27e</fullName>
    </recommendedName>
</protein>
<dbReference type="Proteomes" id="UP001596481">
    <property type="component" value="Unassembled WGS sequence"/>
</dbReference>
<dbReference type="AlphaFoldDB" id="A0ABD5ZC91"/>